<evidence type="ECO:0000256" key="1">
    <source>
        <dbReference type="ARBA" id="ARBA00004651"/>
    </source>
</evidence>
<reference evidence="7 8" key="1">
    <citation type="submission" date="2017-04" db="EMBL/GenBank/DDBJ databases">
        <title>Complete genome of Campylobacter concisus ATCC 33237T and draft genomes for an additional eight well characterized C. concisus strains.</title>
        <authorList>
            <person name="Cornelius A.J."/>
            <person name="Miller W.G."/>
            <person name="Lastovica A.J."/>
            <person name="On S.L."/>
            <person name="French N.P."/>
            <person name="Vandenberg O."/>
            <person name="Biggs P.J."/>
        </authorList>
    </citation>
    <scope>NUCLEOTIDE SEQUENCE [LARGE SCALE GENOMIC DNA]</scope>
    <source>
        <strain evidence="7 8">Lasto205.94</strain>
    </source>
</reference>
<dbReference type="Pfam" id="PF13748">
    <property type="entry name" value="ABC_membrane_3"/>
    <property type="match status" value="1"/>
</dbReference>
<dbReference type="GO" id="GO:0005524">
    <property type="term" value="F:ATP binding"/>
    <property type="evidence" value="ECO:0007669"/>
    <property type="project" value="InterPro"/>
</dbReference>
<dbReference type="RefSeq" id="WP_087585998.1">
    <property type="nucleotide sequence ID" value="NZ_CABMKP010000006.1"/>
</dbReference>
<name>A0A1Y5NEL7_9BACT</name>
<dbReference type="PROSITE" id="PS50929">
    <property type="entry name" value="ABC_TM1F"/>
    <property type="match status" value="1"/>
</dbReference>
<comment type="caution">
    <text evidence="7">The sequence shown here is derived from an EMBL/GenBank/DDBJ whole genome shotgun (WGS) entry which is preliminary data.</text>
</comment>
<comment type="subcellular location">
    <subcellularLocation>
        <location evidence="1">Cell membrane</location>
        <topology evidence="1">Multi-pass membrane protein</topology>
    </subcellularLocation>
</comment>
<proteinExistence type="predicted"/>
<evidence type="ECO:0000256" key="3">
    <source>
        <dbReference type="ARBA" id="ARBA00022989"/>
    </source>
</evidence>
<feature type="transmembrane region" description="Helical" evidence="5">
    <location>
        <begin position="148"/>
        <end position="167"/>
    </location>
</feature>
<evidence type="ECO:0000256" key="2">
    <source>
        <dbReference type="ARBA" id="ARBA00022692"/>
    </source>
</evidence>
<feature type="transmembrane region" description="Helical" evidence="5">
    <location>
        <begin position="215"/>
        <end position="236"/>
    </location>
</feature>
<protein>
    <recommendedName>
        <fullName evidence="6">ABC transmembrane type-1 domain-containing protein</fullName>
    </recommendedName>
</protein>
<keyword evidence="3 5" id="KW-1133">Transmembrane helix</keyword>
<keyword evidence="4 5" id="KW-0472">Membrane</keyword>
<dbReference type="GO" id="GO:0005886">
    <property type="term" value="C:plasma membrane"/>
    <property type="evidence" value="ECO:0007669"/>
    <property type="project" value="UniProtKB-SubCell"/>
</dbReference>
<dbReference type="InterPro" id="IPR036640">
    <property type="entry name" value="ABC1_TM_sf"/>
</dbReference>
<dbReference type="Gene3D" id="1.20.1560.10">
    <property type="entry name" value="ABC transporter type 1, transmembrane domain"/>
    <property type="match status" value="1"/>
</dbReference>
<evidence type="ECO:0000313" key="8">
    <source>
        <dbReference type="Proteomes" id="UP000196534"/>
    </source>
</evidence>
<organism evidence="7 8">
    <name type="scientific">Campylobacter concisus</name>
    <dbReference type="NCBI Taxonomy" id="199"/>
    <lineage>
        <taxon>Bacteria</taxon>
        <taxon>Pseudomonadati</taxon>
        <taxon>Campylobacterota</taxon>
        <taxon>Epsilonproteobacteria</taxon>
        <taxon>Campylobacterales</taxon>
        <taxon>Campylobacteraceae</taxon>
        <taxon>Campylobacter</taxon>
    </lineage>
</organism>
<feature type="transmembrane region" description="Helical" evidence="5">
    <location>
        <begin position="54"/>
        <end position="72"/>
    </location>
</feature>
<dbReference type="AlphaFoldDB" id="A0A1Y5NEL7"/>
<dbReference type="Proteomes" id="UP000196534">
    <property type="component" value="Unassembled WGS sequence"/>
</dbReference>
<gene>
    <name evidence="7" type="ORF">B9N61_03930</name>
</gene>
<feature type="transmembrane region" description="Helical" evidence="5">
    <location>
        <begin position="20"/>
        <end position="48"/>
    </location>
</feature>
<feature type="transmembrane region" description="Helical" evidence="5">
    <location>
        <begin position="124"/>
        <end position="142"/>
    </location>
</feature>
<dbReference type="EMBL" id="NDYR01000006">
    <property type="protein sequence ID" value="OUT19320.1"/>
    <property type="molecule type" value="Genomic_DNA"/>
</dbReference>
<evidence type="ECO:0000256" key="4">
    <source>
        <dbReference type="ARBA" id="ARBA00023136"/>
    </source>
</evidence>
<evidence type="ECO:0000259" key="6">
    <source>
        <dbReference type="PROSITE" id="PS50929"/>
    </source>
</evidence>
<sequence length="294" mass="33298">MQNNAFKTLKSIATEHNKKLILTFALVLAENGLFLAYPIFAGFAINAIMQGNTLNALIYALFVLIAWLVGAIRRRVDTQVFASIYAKLAVNVIMNEKQNAKDDSAIIARVALSREFVNFFETHFPMFFTSVISIIGSAFMLIFVEPKVAVACFAVMTFFLIFLPRYIKKNDDLYLRLNDRLEKEAKVIGAFNKSTLNRHYDVVSKFRIAISNREAMSYFIIGISASLLFLVAIIVLSSQQTNAGHIYSVMTYIWNFVISLDDSPKLIEEFSNLKDIGKRIDAQKKDNDAQQERS</sequence>
<dbReference type="SUPFAM" id="SSF90123">
    <property type="entry name" value="ABC transporter transmembrane region"/>
    <property type="match status" value="1"/>
</dbReference>
<accession>A0A1Y5NEL7</accession>
<keyword evidence="2 5" id="KW-0812">Transmembrane</keyword>
<dbReference type="GO" id="GO:0140359">
    <property type="term" value="F:ABC-type transporter activity"/>
    <property type="evidence" value="ECO:0007669"/>
    <property type="project" value="InterPro"/>
</dbReference>
<feature type="domain" description="ABC transmembrane type-1" evidence="6">
    <location>
        <begin position="21"/>
        <end position="272"/>
    </location>
</feature>
<dbReference type="InterPro" id="IPR011527">
    <property type="entry name" value="ABC1_TM_dom"/>
</dbReference>
<evidence type="ECO:0000313" key="7">
    <source>
        <dbReference type="EMBL" id="OUT19320.1"/>
    </source>
</evidence>
<evidence type="ECO:0000256" key="5">
    <source>
        <dbReference type="SAM" id="Phobius"/>
    </source>
</evidence>